<gene>
    <name evidence="2" type="ORF">PR048_019504</name>
</gene>
<sequence>MKGRGKRDIPEKNRRPTASSGTIPTCKNPVRIVVALCTQRRREAGNGAEEAVMTGIRGGPRPRRPVQQCSRGPAGLHDCRSVLTAARPSFTSSPPTHVVPGRVTPGFSPCDNRAGRCRWSAGFLRVLQFHPAPSIRRCSIFTSINLIVLRQPLVYKIRTNRYRNPQIGDCQHKRLPTRAPRYPRGELGTKSATSAILYGKERLKHWAESNHAVLPFTSWESLKQALSPHMYNAIEKQKYQVLSFDLVHKKLL</sequence>
<proteinExistence type="predicted"/>
<feature type="compositionally biased region" description="Basic and acidic residues" evidence="1">
    <location>
        <begin position="1"/>
        <end position="14"/>
    </location>
</feature>
<evidence type="ECO:0000313" key="3">
    <source>
        <dbReference type="Proteomes" id="UP001159363"/>
    </source>
</evidence>
<comment type="caution">
    <text evidence="2">The sequence shown here is derived from an EMBL/GenBank/DDBJ whole genome shotgun (WGS) entry which is preliminary data.</text>
</comment>
<keyword evidence="3" id="KW-1185">Reference proteome</keyword>
<evidence type="ECO:0000256" key="1">
    <source>
        <dbReference type="SAM" id="MobiDB-lite"/>
    </source>
</evidence>
<dbReference type="EMBL" id="JARBHB010000007">
    <property type="protein sequence ID" value="KAJ8878901.1"/>
    <property type="molecule type" value="Genomic_DNA"/>
</dbReference>
<feature type="compositionally biased region" description="Polar residues" evidence="1">
    <location>
        <begin position="16"/>
        <end position="25"/>
    </location>
</feature>
<name>A0ABQ9H3Y5_9NEOP</name>
<protein>
    <submittedName>
        <fullName evidence="2">Uncharacterized protein</fullName>
    </submittedName>
</protein>
<evidence type="ECO:0000313" key="2">
    <source>
        <dbReference type="EMBL" id="KAJ8878901.1"/>
    </source>
</evidence>
<accession>A0ABQ9H3Y5</accession>
<feature type="region of interest" description="Disordered" evidence="1">
    <location>
        <begin position="1"/>
        <end position="25"/>
    </location>
</feature>
<feature type="region of interest" description="Disordered" evidence="1">
    <location>
        <begin position="48"/>
        <end position="73"/>
    </location>
</feature>
<dbReference type="Proteomes" id="UP001159363">
    <property type="component" value="Chromosome 6"/>
</dbReference>
<reference evidence="2 3" key="1">
    <citation type="submission" date="2023-02" db="EMBL/GenBank/DDBJ databases">
        <title>LHISI_Scaffold_Assembly.</title>
        <authorList>
            <person name="Stuart O.P."/>
            <person name="Cleave R."/>
            <person name="Magrath M.J.L."/>
            <person name="Mikheyev A.S."/>
        </authorList>
    </citation>
    <scope>NUCLEOTIDE SEQUENCE [LARGE SCALE GENOMIC DNA]</scope>
    <source>
        <strain evidence="2">Daus_M_001</strain>
        <tissue evidence="2">Leg muscle</tissue>
    </source>
</reference>
<organism evidence="2 3">
    <name type="scientific">Dryococelus australis</name>
    <dbReference type="NCBI Taxonomy" id="614101"/>
    <lineage>
        <taxon>Eukaryota</taxon>
        <taxon>Metazoa</taxon>
        <taxon>Ecdysozoa</taxon>
        <taxon>Arthropoda</taxon>
        <taxon>Hexapoda</taxon>
        <taxon>Insecta</taxon>
        <taxon>Pterygota</taxon>
        <taxon>Neoptera</taxon>
        <taxon>Polyneoptera</taxon>
        <taxon>Phasmatodea</taxon>
        <taxon>Verophasmatodea</taxon>
        <taxon>Anareolatae</taxon>
        <taxon>Phasmatidae</taxon>
        <taxon>Eurycanthinae</taxon>
        <taxon>Dryococelus</taxon>
    </lineage>
</organism>